<keyword evidence="4 6" id="KW-1133">Transmembrane helix</keyword>
<evidence type="ECO:0000313" key="7">
    <source>
        <dbReference type="EMBL" id="HHI97580.1"/>
    </source>
</evidence>
<evidence type="ECO:0000256" key="6">
    <source>
        <dbReference type="SAM" id="Phobius"/>
    </source>
</evidence>
<dbReference type="AlphaFoldDB" id="A0A7V5P0I1"/>
<comment type="subcellular location">
    <subcellularLocation>
        <location evidence="1">Membrane</location>
        <topology evidence="1">Multi-pass membrane protein</topology>
    </subcellularLocation>
</comment>
<feature type="transmembrane region" description="Helical" evidence="6">
    <location>
        <begin position="235"/>
        <end position="258"/>
    </location>
</feature>
<feature type="transmembrane region" description="Helical" evidence="6">
    <location>
        <begin position="130"/>
        <end position="155"/>
    </location>
</feature>
<dbReference type="InterPro" id="IPR003339">
    <property type="entry name" value="ABC/ECF_trnsptr_transmembrane"/>
</dbReference>
<evidence type="ECO:0000256" key="4">
    <source>
        <dbReference type="ARBA" id="ARBA00022989"/>
    </source>
</evidence>
<organism evidence="7">
    <name type="scientific">Thermodesulfatator atlanticus</name>
    <dbReference type="NCBI Taxonomy" id="501497"/>
    <lineage>
        <taxon>Bacteria</taxon>
        <taxon>Pseudomonadati</taxon>
        <taxon>Thermodesulfobacteriota</taxon>
        <taxon>Thermodesulfobacteria</taxon>
        <taxon>Thermodesulfobacteriales</taxon>
        <taxon>Thermodesulfatatoraceae</taxon>
        <taxon>Thermodesulfatator</taxon>
    </lineage>
</organism>
<evidence type="ECO:0000256" key="3">
    <source>
        <dbReference type="ARBA" id="ARBA00022692"/>
    </source>
</evidence>
<name>A0A7V5P0I1_9BACT</name>
<accession>A0A7V5P0I1</accession>
<dbReference type="PANTHER" id="PTHR34857">
    <property type="entry name" value="SLL0384 PROTEIN"/>
    <property type="match status" value="1"/>
</dbReference>
<keyword evidence="3 6" id="KW-0812">Transmembrane</keyword>
<evidence type="ECO:0000256" key="5">
    <source>
        <dbReference type="ARBA" id="ARBA00023136"/>
    </source>
</evidence>
<feature type="transmembrane region" description="Helical" evidence="6">
    <location>
        <begin position="16"/>
        <end position="42"/>
    </location>
</feature>
<dbReference type="EMBL" id="DROK01000202">
    <property type="protein sequence ID" value="HHI97580.1"/>
    <property type="molecule type" value="Genomic_DNA"/>
</dbReference>
<evidence type="ECO:0000256" key="2">
    <source>
        <dbReference type="ARBA" id="ARBA00022475"/>
    </source>
</evidence>
<dbReference type="InterPro" id="IPR051611">
    <property type="entry name" value="ECF_transporter_component"/>
</dbReference>
<protein>
    <submittedName>
        <fullName evidence="7">Energy-coupling factor transporter transmembrane protein EcfT</fullName>
    </submittedName>
</protein>
<keyword evidence="2" id="KW-1003">Cell membrane</keyword>
<feature type="transmembrane region" description="Helical" evidence="6">
    <location>
        <begin position="54"/>
        <end position="73"/>
    </location>
</feature>
<dbReference type="PANTHER" id="PTHR34857:SF2">
    <property type="entry name" value="SLL0384 PROTEIN"/>
    <property type="match status" value="1"/>
</dbReference>
<sequence length="278" mass="31212">MQTATLHPYTKLSLSFFFSLLSVLLDQPRSLFLLALFSWLILLGSRPSKPVLKMHLILVLTTVWGLVVSQGLFYRDFPRTVLFCLIPPGESFSGLCLIKEGLFYGLVQSLRLVAALSAGLYLVTSTPKELLFRAVSALPLPRGLTLMALAAVRFLPAVADDLRLVRQALRLRGYRPLKRGLLYTVKTELSIVYPLLAKAVRQARALSDTLLTRGFDPLLPPPKGLLPPVRLVEKILVTFLLLAAFLVLAAKILFWLYFQGVFYEEALRPLYALVRRFL</sequence>
<comment type="caution">
    <text evidence="7">The sequence shown here is derived from an EMBL/GenBank/DDBJ whole genome shotgun (WGS) entry which is preliminary data.</text>
</comment>
<dbReference type="Pfam" id="PF02361">
    <property type="entry name" value="CbiQ"/>
    <property type="match status" value="1"/>
</dbReference>
<reference evidence="7" key="1">
    <citation type="journal article" date="2020" name="mSystems">
        <title>Genome- and Community-Level Interaction Insights into Carbon Utilization and Element Cycling Functions of Hydrothermarchaeota in Hydrothermal Sediment.</title>
        <authorList>
            <person name="Zhou Z."/>
            <person name="Liu Y."/>
            <person name="Xu W."/>
            <person name="Pan J."/>
            <person name="Luo Z.H."/>
            <person name="Li M."/>
        </authorList>
    </citation>
    <scope>NUCLEOTIDE SEQUENCE [LARGE SCALE GENOMIC DNA]</scope>
    <source>
        <strain evidence="7">HyVt-533</strain>
    </source>
</reference>
<dbReference type="GO" id="GO:0005886">
    <property type="term" value="C:plasma membrane"/>
    <property type="evidence" value="ECO:0007669"/>
    <property type="project" value="UniProtKB-ARBA"/>
</dbReference>
<keyword evidence="5 6" id="KW-0472">Membrane</keyword>
<dbReference type="Proteomes" id="UP000886101">
    <property type="component" value="Unassembled WGS sequence"/>
</dbReference>
<dbReference type="CDD" id="cd16914">
    <property type="entry name" value="EcfT"/>
    <property type="match status" value="1"/>
</dbReference>
<evidence type="ECO:0000256" key="1">
    <source>
        <dbReference type="ARBA" id="ARBA00004141"/>
    </source>
</evidence>
<feature type="transmembrane region" description="Helical" evidence="6">
    <location>
        <begin position="102"/>
        <end position="123"/>
    </location>
</feature>
<gene>
    <name evidence="7" type="ORF">ENJ96_06980</name>
</gene>
<proteinExistence type="predicted"/>